<dbReference type="Proteomes" id="UP000034273">
    <property type="component" value="Unassembled WGS sequence"/>
</dbReference>
<dbReference type="Gene3D" id="3.40.50.410">
    <property type="entry name" value="von Willebrand factor, type A domain"/>
    <property type="match status" value="1"/>
</dbReference>
<keyword evidence="1" id="KW-0472">Membrane</keyword>
<dbReference type="AlphaFoldDB" id="A0A0G1Z870"/>
<reference evidence="2 3" key="1">
    <citation type="journal article" date="2015" name="Nature">
        <title>rRNA introns, odd ribosomes, and small enigmatic genomes across a large radiation of phyla.</title>
        <authorList>
            <person name="Brown C.T."/>
            <person name="Hug L.A."/>
            <person name="Thomas B.C."/>
            <person name="Sharon I."/>
            <person name="Castelle C.J."/>
            <person name="Singh A."/>
            <person name="Wilkins M.J."/>
            <person name="Williams K.H."/>
            <person name="Banfield J.F."/>
        </authorList>
    </citation>
    <scope>NUCLEOTIDE SEQUENCE [LARGE SCALE GENOMIC DNA]</scope>
</reference>
<feature type="transmembrane region" description="Helical" evidence="1">
    <location>
        <begin position="61"/>
        <end position="82"/>
    </location>
</feature>
<keyword evidence="1" id="KW-1133">Transmembrane helix</keyword>
<evidence type="ECO:0000313" key="2">
    <source>
        <dbReference type="EMBL" id="KKW23822.1"/>
    </source>
</evidence>
<dbReference type="InterPro" id="IPR036465">
    <property type="entry name" value="vWFA_dom_sf"/>
</dbReference>
<proteinExistence type="predicted"/>
<sequence>MNYSATLFGIEIGFWPALAFLSLLLFGGSLILLGVVEGLHNKQGVLKAWSGMRESKLYSRFRIFFPQLCFFFGIAFSIAALADITRTYVVVSDVYATNRLFIDIDNSSSMYNFGGGPPIHCTDTGLKRDYPRIFNACRALFNIVDATEKYAKTKGAGNQDQIGLLRFGLHSFVEIYGTTDYERVRKRTRELNWRDSRTGIMTEIHLALWDLIQVALQRNFRGEKGVVALDEEDRLTIARSLYPEGRSVRYHVPSILRTKLEAMRADLRDTAFIFLTDAYEGQFDSRLDKSPVSLVKMMQLAEFLELPVYVISIYADHEVVRKLAERTGSGPLKGNNRGAFYLLKGEKNYEDIDVIVEKILSTRFRVVSTRSELLRKSYTTLFAFLAICFVSAGLILSLSSFGRKITKGGIT</sequence>
<dbReference type="EMBL" id="LCQW01000016">
    <property type="protein sequence ID" value="KKW23822.1"/>
    <property type="molecule type" value="Genomic_DNA"/>
</dbReference>
<keyword evidence="1" id="KW-0812">Transmembrane</keyword>
<protein>
    <recommendedName>
        <fullName evidence="4">VWFA domain-containing protein</fullName>
    </recommendedName>
</protein>
<dbReference type="STRING" id="1618671.UY67_C0016G0009"/>
<gene>
    <name evidence="2" type="ORF">UY67_C0016G0009</name>
</gene>
<comment type="caution">
    <text evidence="2">The sequence shown here is derived from an EMBL/GenBank/DDBJ whole genome shotgun (WGS) entry which is preliminary data.</text>
</comment>
<evidence type="ECO:0000256" key="1">
    <source>
        <dbReference type="SAM" id="Phobius"/>
    </source>
</evidence>
<accession>A0A0G1Z870</accession>
<feature type="transmembrane region" description="Helical" evidence="1">
    <location>
        <begin position="378"/>
        <end position="398"/>
    </location>
</feature>
<name>A0A0G1Z870_9BACT</name>
<feature type="transmembrane region" description="Helical" evidence="1">
    <location>
        <begin position="12"/>
        <end position="40"/>
    </location>
</feature>
<evidence type="ECO:0000313" key="3">
    <source>
        <dbReference type="Proteomes" id="UP000034273"/>
    </source>
</evidence>
<organism evidence="2 3">
    <name type="scientific">Candidatus Kaiserbacteria bacterium GW2011_GWA2_52_12</name>
    <dbReference type="NCBI Taxonomy" id="1618671"/>
    <lineage>
        <taxon>Bacteria</taxon>
        <taxon>Candidatus Kaiseribacteriota</taxon>
    </lineage>
</organism>
<evidence type="ECO:0008006" key="4">
    <source>
        <dbReference type="Google" id="ProtNLM"/>
    </source>
</evidence>